<dbReference type="RefSeq" id="WP_099066019.1">
    <property type="nucleotide sequence ID" value="NZ_LAHD01000095.1"/>
</dbReference>
<dbReference type="EMBL" id="LAHD01000095">
    <property type="protein sequence ID" value="PHJ98794.1"/>
    <property type="molecule type" value="Genomic_DNA"/>
</dbReference>
<protein>
    <recommendedName>
        <fullName evidence="3">HEAT repeat domain-containing protein</fullName>
    </recommendedName>
</protein>
<accession>A0A9Q5Z826</accession>
<reference evidence="1 2" key="1">
    <citation type="submission" date="2015-02" db="EMBL/GenBank/DDBJ databases">
        <title>Nostoc linckia genome annotation.</title>
        <authorList>
            <person name="Zhou Z."/>
        </authorList>
    </citation>
    <scope>NUCLEOTIDE SEQUENCE [LARGE SCALE GENOMIC DNA]</scope>
    <source>
        <strain evidence="2">z8</strain>
    </source>
</reference>
<gene>
    <name evidence="1" type="ORF">VF08_26425</name>
</gene>
<comment type="caution">
    <text evidence="1">The sequence shown here is derived from an EMBL/GenBank/DDBJ whole genome shotgun (WGS) entry which is preliminary data.</text>
</comment>
<organism evidence="1 2">
    <name type="scientific">Nostoc linckia z8</name>
    <dbReference type="NCBI Taxonomy" id="1628746"/>
    <lineage>
        <taxon>Bacteria</taxon>
        <taxon>Bacillati</taxon>
        <taxon>Cyanobacteriota</taxon>
        <taxon>Cyanophyceae</taxon>
        <taxon>Nostocales</taxon>
        <taxon>Nostocaceae</taxon>
        <taxon>Nostoc</taxon>
    </lineage>
</organism>
<dbReference type="Proteomes" id="UP000222310">
    <property type="component" value="Unassembled WGS sequence"/>
</dbReference>
<name>A0A9Q5Z826_NOSLI</name>
<proteinExistence type="predicted"/>
<sequence length="84" mass="9123">MTDNQNQPREFDAVLGGEAPPPIQGAVLGGIEGVRKRLVNPDVEIRVAAVQDALHYQAEGLNLVIQSLQDSSRKVRQAAYNLLC</sequence>
<dbReference type="GeneID" id="57098372"/>
<evidence type="ECO:0000313" key="1">
    <source>
        <dbReference type="EMBL" id="PHJ98794.1"/>
    </source>
</evidence>
<evidence type="ECO:0000313" key="2">
    <source>
        <dbReference type="Proteomes" id="UP000222310"/>
    </source>
</evidence>
<evidence type="ECO:0008006" key="3">
    <source>
        <dbReference type="Google" id="ProtNLM"/>
    </source>
</evidence>
<dbReference type="AlphaFoldDB" id="A0A9Q5Z826"/>